<dbReference type="PROSITE" id="PS51664">
    <property type="entry name" value="YCAO"/>
    <property type="match status" value="1"/>
</dbReference>
<sequence>MTSCSDWCYQGESAQEDQRPVSHSCDNQNPISKLTGPESRIAKLVRSYGLKMPAESRLWCLNAIEMAATENRDVLPFFLSRDKLLVAPPPNNRVSGSHMGCAGCLALRWQKLRSQPERDLLERDGGKFESIGVNPMHQTAYLEATALLMVERALTGEVQPSEPHGFSMVQVLALDTGLMQLYPLVPDAHCCCAERPVDSAELAILNLQPREIISDRSARCKSLEEIDLSFDALANPVCGVLGKGMLPDTLCTTTAPVTGSMMVRGSWMLHDFYWSGHANDYASSARVALLEGLERHAGLTRCRQKSLKRSSRRALAGIGTLDPRDCALYNEEFYRREPFFVSYSDELEMNWVWGFSLRDKSPLLVPERLVYYLDQDVSSNFVQECSNGCAAGANLEEAILYGLLELIERDAFLIGWYGGAHLPEIEPESVPDQALQFMMARMRYIGYDVRLFDNRIDFDIPVVTALAVNRNEEALGQVALASGASVNPIQAISSALCEIASYIPSFTKRVHAVEEEVIEMSRDYERVRELAHHPLLFGLPSMKPQVRLLLDKSDACRFDEVYADWEMRKPKTRLLLDLLNYCLQRVFDAGYDVIIVEQTSPEQEFFGLRNVCVICPGLVPIDFGWNKQRVLGMPRVKEALIKSGLKSCLLETGDMHRVPHPFP</sequence>
<dbReference type="PANTHER" id="PTHR37809">
    <property type="entry name" value="RIBOSOMAL PROTEIN S12 METHYLTHIOTRANSFERASE ACCESSORY FACTOR YCAO"/>
    <property type="match status" value="1"/>
</dbReference>
<dbReference type="Gene3D" id="3.30.40.250">
    <property type="match status" value="1"/>
</dbReference>
<dbReference type="PANTHER" id="PTHR37809:SF1">
    <property type="entry name" value="RIBOSOMAL PROTEIN S12 METHYLTHIOTRANSFERASE ACCESSORY FACTOR YCAO"/>
    <property type="match status" value="1"/>
</dbReference>
<dbReference type="Proteomes" id="UP000280935">
    <property type="component" value="Unassembled WGS sequence"/>
</dbReference>
<dbReference type="AlphaFoldDB" id="A0A3P1WPA6"/>
<dbReference type="NCBIfam" id="TIGR03604">
    <property type="entry name" value="TOMM_cyclo_SagD"/>
    <property type="match status" value="1"/>
</dbReference>
<accession>A0A3P1WPA6</accession>
<dbReference type="Gene3D" id="3.30.1330.230">
    <property type="match status" value="1"/>
</dbReference>
<dbReference type="NCBIfam" id="TIGR03882">
    <property type="entry name" value="cyclo_dehyd_2"/>
    <property type="match status" value="1"/>
</dbReference>
<gene>
    <name evidence="2" type="ORF">EII35_14690</name>
</gene>
<dbReference type="InterPro" id="IPR022291">
    <property type="entry name" value="Bacteriocin_synth_cyclodeHase"/>
</dbReference>
<reference evidence="2 3" key="1">
    <citation type="submission" date="2018-11" db="EMBL/GenBank/DDBJ databases">
        <title>Genomes From Bacteria Associated with the Canine Oral Cavity: a Test Case for Automated Genome-Based Taxonomic Assignment.</title>
        <authorList>
            <person name="Coil D.A."/>
            <person name="Jospin G."/>
            <person name="Darling A.E."/>
            <person name="Wallis C."/>
            <person name="Davis I.J."/>
            <person name="Harris S."/>
            <person name="Eisen J.A."/>
            <person name="Holcombe L.J."/>
            <person name="O'Flynn C."/>
        </authorList>
    </citation>
    <scope>NUCLEOTIDE SEQUENCE [LARGE SCALE GENOMIC DNA]</scope>
    <source>
        <strain evidence="2 3">OH2822_COT-296</strain>
    </source>
</reference>
<evidence type="ECO:0000259" key="1">
    <source>
        <dbReference type="PROSITE" id="PS51664"/>
    </source>
</evidence>
<dbReference type="EMBL" id="RQYT01000060">
    <property type="protein sequence ID" value="RRD47647.1"/>
    <property type="molecule type" value="Genomic_DNA"/>
</dbReference>
<evidence type="ECO:0000313" key="2">
    <source>
        <dbReference type="EMBL" id="RRD47647.1"/>
    </source>
</evidence>
<protein>
    <recommendedName>
        <fullName evidence="1">YcaO domain-containing protein</fullName>
    </recommendedName>
</protein>
<name>A0A3P1WPA6_9ACTN</name>
<comment type="caution">
    <text evidence="2">The sequence shown here is derived from an EMBL/GenBank/DDBJ whole genome shotgun (WGS) entry which is preliminary data.</text>
</comment>
<dbReference type="InterPro" id="IPR003776">
    <property type="entry name" value="YcaO-like_dom"/>
</dbReference>
<dbReference type="Gene3D" id="3.30.160.660">
    <property type="match status" value="1"/>
</dbReference>
<dbReference type="InterPro" id="IPR027624">
    <property type="entry name" value="TOMM_cyclo_SagD"/>
</dbReference>
<dbReference type="OrthoDB" id="2379922at2"/>
<evidence type="ECO:0000313" key="3">
    <source>
        <dbReference type="Proteomes" id="UP000280935"/>
    </source>
</evidence>
<organism evidence="2 3">
    <name type="scientific">Arachnia propionica</name>
    <dbReference type="NCBI Taxonomy" id="1750"/>
    <lineage>
        <taxon>Bacteria</taxon>
        <taxon>Bacillati</taxon>
        <taxon>Actinomycetota</taxon>
        <taxon>Actinomycetes</taxon>
        <taxon>Propionibacteriales</taxon>
        <taxon>Propionibacteriaceae</taxon>
        <taxon>Arachnia</taxon>
    </lineage>
</organism>
<feature type="domain" description="YcaO" evidence="1">
    <location>
        <begin position="276"/>
        <end position="663"/>
    </location>
</feature>
<proteinExistence type="predicted"/>
<dbReference type="Pfam" id="PF02624">
    <property type="entry name" value="YcaO"/>
    <property type="match status" value="1"/>
</dbReference>